<protein>
    <submittedName>
        <fullName evidence="1">Uncharacterized protein</fullName>
    </submittedName>
</protein>
<dbReference type="AlphaFoldDB" id="A0A2P6SEA4"/>
<keyword evidence="2" id="KW-1185">Reference proteome</keyword>
<organism evidence="1 2">
    <name type="scientific">Rosa chinensis</name>
    <name type="common">China rose</name>
    <dbReference type="NCBI Taxonomy" id="74649"/>
    <lineage>
        <taxon>Eukaryota</taxon>
        <taxon>Viridiplantae</taxon>
        <taxon>Streptophyta</taxon>
        <taxon>Embryophyta</taxon>
        <taxon>Tracheophyta</taxon>
        <taxon>Spermatophyta</taxon>
        <taxon>Magnoliopsida</taxon>
        <taxon>eudicotyledons</taxon>
        <taxon>Gunneridae</taxon>
        <taxon>Pentapetalae</taxon>
        <taxon>rosids</taxon>
        <taxon>fabids</taxon>
        <taxon>Rosales</taxon>
        <taxon>Rosaceae</taxon>
        <taxon>Rosoideae</taxon>
        <taxon>Rosoideae incertae sedis</taxon>
        <taxon>Rosa</taxon>
    </lineage>
</organism>
<name>A0A2P6SEA4_ROSCH</name>
<dbReference type="EMBL" id="PDCK01000039">
    <property type="protein sequence ID" value="PRQ56993.1"/>
    <property type="molecule type" value="Genomic_DNA"/>
</dbReference>
<accession>A0A2P6SEA4</accession>
<gene>
    <name evidence="1" type="ORF">RchiOBHm_Chr1g0343401</name>
</gene>
<dbReference type="Proteomes" id="UP000238479">
    <property type="component" value="Chromosome 1"/>
</dbReference>
<reference evidence="1 2" key="1">
    <citation type="journal article" date="2018" name="Nat. Genet.">
        <title>The Rosa genome provides new insights in the design of modern roses.</title>
        <authorList>
            <person name="Bendahmane M."/>
        </authorList>
    </citation>
    <scope>NUCLEOTIDE SEQUENCE [LARGE SCALE GENOMIC DNA]</scope>
    <source>
        <strain evidence="2">cv. Old Blush</strain>
    </source>
</reference>
<evidence type="ECO:0000313" key="1">
    <source>
        <dbReference type="EMBL" id="PRQ56993.1"/>
    </source>
</evidence>
<dbReference type="Gramene" id="PRQ56993">
    <property type="protein sequence ID" value="PRQ56993"/>
    <property type="gene ID" value="RchiOBHm_Chr1g0343401"/>
</dbReference>
<evidence type="ECO:0000313" key="2">
    <source>
        <dbReference type="Proteomes" id="UP000238479"/>
    </source>
</evidence>
<comment type="caution">
    <text evidence="1">The sequence shown here is derived from an EMBL/GenBank/DDBJ whole genome shotgun (WGS) entry which is preliminary data.</text>
</comment>
<proteinExistence type="predicted"/>
<sequence>MLGQLQHDLGIYINSKLQLTSNRHKISSYISIHALTIRAIAMPLHAFTTSKHAYNISHLIYIYMLE</sequence>